<dbReference type="STRING" id="74649.A0A2P6PIB4"/>
<dbReference type="CDD" id="cd00167">
    <property type="entry name" value="SANT"/>
    <property type="match status" value="2"/>
</dbReference>
<dbReference type="GO" id="GO:0045893">
    <property type="term" value="P:positive regulation of DNA-templated transcription"/>
    <property type="evidence" value="ECO:0007669"/>
    <property type="project" value="UniProtKB-ARBA"/>
</dbReference>
<evidence type="ECO:0000256" key="7">
    <source>
        <dbReference type="SAM" id="MobiDB-lite"/>
    </source>
</evidence>
<dbReference type="GO" id="GO:0046148">
    <property type="term" value="P:pigment biosynthetic process"/>
    <property type="evidence" value="ECO:0007669"/>
    <property type="project" value="UniProtKB-ARBA"/>
</dbReference>
<dbReference type="Gramene" id="PRQ21675">
    <property type="protein sequence ID" value="PRQ21675"/>
    <property type="gene ID" value="RchiOBHm_Chr7g0241861"/>
</dbReference>
<evidence type="ECO:0000256" key="2">
    <source>
        <dbReference type="ARBA" id="ARBA00022737"/>
    </source>
</evidence>
<dbReference type="SUPFAM" id="SSF46689">
    <property type="entry name" value="Homeodomain-like"/>
    <property type="match status" value="1"/>
</dbReference>
<protein>
    <submittedName>
        <fullName evidence="10">Putative transcription factor MYB-HB-like family</fullName>
    </submittedName>
</protein>
<sequence>MGRAPCCEKVGLKKGRWTAEEDQTLINYIHANGEGSWRSLPKNAGLLRCGKSCRLRWINYLRTDLKRGNITPQEEDIIIKLHASLGNRWSLIASQLPGRTDNEIKNYWNSHLSRKIDTFRRPLNMMHMATAAAASSSSGSSTAADVQMNMAMKLGSPTSKRRGRGGRTSRWAMKKNKISYASTAINHHLDCTHKDDGSATVTSSSSINMCPPPPPSAAAVAAGIGQKETQNLGGGGPSDCSEGKIDGGGEVAFNDLMMDAVNETILDPAGALTLSGERQSDDDDIMGVIRDEDTGKLLCGPNKVMTTCTAAASPEEEHQLDQISATNLSSSSHSNSKSSYYGETEAAAFDGEDWYNSCSNYSAGSAAATCNFNQQKQQLDGMNGTLDDEMRWNWESDIHMHDYLWNIDQKDDENILSWLWEHQAAEDHHDDQNNKSRSDATVDDEHVPADKHNAILAWLLS</sequence>
<evidence type="ECO:0000256" key="4">
    <source>
        <dbReference type="ARBA" id="ARBA00023125"/>
    </source>
</evidence>
<gene>
    <name evidence="10" type="ORF">RchiOBHm_Chr7g0241861</name>
</gene>
<evidence type="ECO:0000259" key="8">
    <source>
        <dbReference type="PROSITE" id="PS50090"/>
    </source>
</evidence>
<feature type="domain" description="HTH myb-type" evidence="9">
    <location>
        <begin position="9"/>
        <end position="61"/>
    </location>
</feature>
<dbReference type="GO" id="GO:0006950">
    <property type="term" value="P:response to stress"/>
    <property type="evidence" value="ECO:0007669"/>
    <property type="project" value="UniProtKB-ARBA"/>
</dbReference>
<feature type="region of interest" description="Disordered" evidence="7">
    <location>
        <begin position="312"/>
        <end position="339"/>
    </location>
</feature>
<keyword evidence="3" id="KW-0805">Transcription regulation</keyword>
<dbReference type="InterPro" id="IPR015495">
    <property type="entry name" value="Myb_TF_plants"/>
</dbReference>
<proteinExistence type="predicted"/>
<dbReference type="InterPro" id="IPR017930">
    <property type="entry name" value="Myb_dom"/>
</dbReference>
<dbReference type="InterPro" id="IPR001005">
    <property type="entry name" value="SANT/Myb"/>
</dbReference>
<accession>A0A2P6PIB4</accession>
<dbReference type="PANTHER" id="PTHR47999">
    <property type="entry name" value="TRANSCRIPTION FACTOR MYB8-RELATED-RELATED"/>
    <property type="match status" value="1"/>
</dbReference>
<keyword evidence="6" id="KW-0539">Nucleus</keyword>
<dbReference type="PANTHER" id="PTHR47999:SF6">
    <property type="entry name" value="MYB-RELATED PROTEIN P"/>
    <property type="match status" value="1"/>
</dbReference>
<dbReference type="GO" id="GO:0005634">
    <property type="term" value="C:nucleus"/>
    <property type="evidence" value="ECO:0007669"/>
    <property type="project" value="UniProtKB-SubCell"/>
</dbReference>
<dbReference type="Pfam" id="PF00249">
    <property type="entry name" value="Myb_DNA-binding"/>
    <property type="match status" value="2"/>
</dbReference>
<dbReference type="PROSITE" id="PS50090">
    <property type="entry name" value="MYB_LIKE"/>
    <property type="match status" value="2"/>
</dbReference>
<dbReference type="Proteomes" id="UP000238479">
    <property type="component" value="Chromosome 7"/>
</dbReference>
<organism evidence="10 11">
    <name type="scientific">Rosa chinensis</name>
    <name type="common">China rose</name>
    <dbReference type="NCBI Taxonomy" id="74649"/>
    <lineage>
        <taxon>Eukaryota</taxon>
        <taxon>Viridiplantae</taxon>
        <taxon>Streptophyta</taxon>
        <taxon>Embryophyta</taxon>
        <taxon>Tracheophyta</taxon>
        <taxon>Spermatophyta</taxon>
        <taxon>Magnoliopsida</taxon>
        <taxon>eudicotyledons</taxon>
        <taxon>Gunneridae</taxon>
        <taxon>Pentapetalae</taxon>
        <taxon>rosids</taxon>
        <taxon>fabids</taxon>
        <taxon>Rosales</taxon>
        <taxon>Rosaceae</taxon>
        <taxon>Rosoideae</taxon>
        <taxon>Rosoideae incertae sedis</taxon>
        <taxon>Rosa</taxon>
    </lineage>
</organism>
<dbReference type="FunFam" id="1.10.10.60:FF:000121">
    <property type="entry name" value="Myb transcription factor"/>
    <property type="match status" value="1"/>
</dbReference>
<dbReference type="GO" id="GO:0043565">
    <property type="term" value="F:sequence-specific DNA binding"/>
    <property type="evidence" value="ECO:0007669"/>
    <property type="project" value="UniProtKB-ARBA"/>
</dbReference>
<feature type="region of interest" description="Disordered" evidence="7">
    <location>
        <begin position="427"/>
        <end position="446"/>
    </location>
</feature>
<keyword evidence="2" id="KW-0677">Repeat</keyword>
<dbReference type="Gene3D" id="1.10.10.60">
    <property type="entry name" value="Homeodomain-like"/>
    <property type="match status" value="2"/>
</dbReference>
<keyword evidence="11" id="KW-1185">Reference proteome</keyword>
<dbReference type="OrthoDB" id="1158418at2759"/>
<name>A0A2P6PIB4_ROSCH</name>
<evidence type="ECO:0000256" key="6">
    <source>
        <dbReference type="ARBA" id="ARBA00023242"/>
    </source>
</evidence>
<reference evidence="10 11" key="1">
    <citation type="journal article" date="2018" name="Nat. Genet.">
        <title>The Rosa genome provides new insights in the design of modern roses.</title>
        <authorList>
            <person name="Bendahmane M."/>
        </authorList>
    </citation>
    <scope>NUCLEOTIDE SEQUENCE [LARGE SCALE GENOMIC DNA]</scope>
    <source>
        <strain evidence="11">cv. Old Blush</strain>
    </source>
</reference>
<feature type="domain" description="Myb-like" evidence="8">
    <location>
        <begin position="9"/>
        <end position="61"/>
    </location>
</feature>
<dbReference type="AlphaFoldDB" id="A0A2P6PIB4"/>
<feature type="compositionally biased region" description="Low complexity" evidence="7">
    <location>
        <begin position="329"/>
        <end position="339"/>
    </location>
</feature>
<evidence type="ECO:0000256" key="3">
    <source>
        <dbReference type="ARBA" id="ARBA00023015"/>
    </source>
</evidence>
<comment type="caution">
    <text evidence="10">The sequence shown here is derived from an EMBL/GenBank/DDBJ whole genome shotgun (WGS) entry which is preliminary data.</text>
</comment>
<evidence type="ECO:0000259" key="9">
    <source>
        <dbReference type="PROSITE" id="PS51294"/>
    </source>
</evidence>
<dbReference type="SMR" id="A0A2P6PIB4"/>
<keyword evidence="5" id="KW-0804">Transcription</keyword>
<feature type="domain" description="HTH myb-type" evidence="9">
    <location>
        <begin position="62"/>
        <end position="116"/>
    </location>
</feature>
<dbReference type="InterPro" id="IPR009057">
    <property type="entry name" value="Homeodomain-like_sf"/>
</dbReference>
<comment type="subcellular location">
    <subcellularLocation>
        <location evidence="1">Nucleus</location>
    </subcellularLocation>
</comment>
<dbReference type="PROSITE" id="PS51294">
    <property type="entry name" value="HTH_MYB"/>
    <property type="match status" value="2"/>
</dbReference>
<feature type="domain" description="Myb-like" evidence="8">
    <location>
        <begin position="62"/>
        <end position="112"/>
    </location>
</feature>
<dbReference type="FunFam" id="1.10.10.60:FF:000231">
    <property type="entry name" value="Myb transcription factor"/>
    <property type="match status" value="1"/>
</dbReference>
<evidence type="ECO:0000313" key="11">
    <source>
        <dbReference type="Proteomes" id="UP000238479"/>
    </source>
</evidence>
<evidence type="ECO:0000313" key="10">
    <source>
        <dbReference type="EMBL" id="PRQ21675.1"/>
    </source>
</evidence>
<keyword evidence="4" id="KW-0238">DNA-binding</keyword>
<evidence type="ECO:0000256" key="5">
    <source>
        <dbReference type="ARBA" id="ARBA00023163"/>
    </source>
</evidence>
<dbReference type="SMART" id="SM00717">
    <property type="entry name" value="SANT"/>
    <property type="match status" value="2"/>
</dbReference>
<dbReference type="EMBL" id="PDCK01000045">
    <property type="protein sequence ID" value="PRQ21675.1"/>
    <property type="molecule type" value="Genomic_DNA"/>
</dbReference>
<evidence type="ECO:0000256" key="1">
    <source>
        <dbReference type="ARBA" id="ARBA00004123"/>
    </source>
</evidence>